<dbReference type="GO" id="GO:0022857">
    <property type="term" value="F:transmembrane transporter activity"/>
    <property type="evidence" value="ECO:0007669"/>
    <property type="project" value="UniProtKB-UniRule"/>
</dbReference>
<organism evidence="9 10">
    <name type="scientific">Pseudosulfitobacter pseudonitzschiae</name>
    <dbReference type="NCBI Taxonomy" id="1402135"/>
    <lineage>
        <taxon>Bacteria</taxon>
        <taxon>Pseudomonadati</taxon>
        <taxon>Pseudomonadota</taxon>
        <taxon>Alphaproteobacteria</taxon>
        <taxon>Rhodobacterales</taxon>
        <taxon>Roseobacteraceae</taxon>
        <taxon>Pseudosulfitobacter</taxon>
    </lineage>
</organism>
<evidence type="ECO:0000256" key="6">
    <source>
        <dbReference type="ARBA" id="ARBA00023136"/>
    </source>
</evidence>
<feature type="transmembrane region" description="Helical" evidence="7">
    <location>
        <begin position="29"/>
        <end position="51"/>
    </location>
</feature>
<comment type="subunit">
    <text evidence="7">The complex comprises the extracytoplasmic solute receptor protein and the two transmembrane proteins.</text>
</comment>
<dbReference type="GO" id="GO:0005886">
    <property type="term" value="C:plasma membrane"/>
    <property type="evidence" value="ECO:0007669"/>
    <property type="project" value="UniProtKB-SubCell"/>
</dbReference>
<feature type="transmembrane region" description="Helical" evidence="7">
    <location>
        <begin position="311"/>
        <end position="332"/>
    </location>
</feature>
<feature type="transmembrane region" description="Helical" evidence="7">
    <location>
        <begin position="97"/>
        <end position="119"/>
    </location>
</feature>
<evidence type="ECO:0000259" key="8">
    <source>
        <dbReference type="Pfam" id="PF06808"/>
    </source>
</evidence>
<feature type="transmembrane region" description="Helical" evidence="7">
    <location>
        <begin position="217"/>
        <end position="241"/>
    </location>
</feature>
<reference evidence="9 10" key="1">
    <citation type="submission" date="2014-01" db="EMBL/GenBank/DDBJ databases">
        <title>Sulfitobacter sp. H3 (MCCC 1A00686) Genome Sequencing.</title>
        <authorList>
            <person name="Lai Q."/>
            <person name="Hong Z."/>
        </authorList>
    </citation>
    <scope>NUCLEOTIDE SEQUENCE [LARGE SCALE GENOMIC DNA]</scope>
    <source>
        <strain evidence="9 10">H3</strain>
    </source>
</reference>
<feature type="transmembrane region" description="Helical" evidence="7">
    <location>
        <begin position="140"/>
        <end position="165"/>
    </location>
</feature>
<evidence type="ECO:0000256" key="5">
    <source>
        <dbReference type="ARBA" id="ARBA00022989"/>
    </source>
</evidence>
<comment type="function">
    <text evidence="7">Part of the tripartite ATP-independent periplasmic (TRAP) transport system.</text>
</comment>
<comment type="subcellular location">
    <subcellularLocation>
        <location evidence="1 7">Cell inner membrane</location>
        <topology evidence="1 7">Multi-pass membrane protein</topology>
    </subcellularLocation>
</comment>
<evidence type="ECO:0000256" key="4">
    <source>
        <dbReference type="ARBA" id="ARBA00022692"/>
    </source>
</evidence>
<feature type="transmembrane region" description="Helical" evidence="7">
    <location>
        <begin position="58"/>
        <end position="77"/>
    </location>
</feature>
<feature type="transmembrane region" description="Helical" evidence="7">
    <location>
        <begin position="171"/>
        <end position="197"/>
    </location>
</feature>
<evidence type="ECO:0000313" key="10">
    <source>
        <dbReference type="Proteomes" id="UP000027746"/>
    </source>
</evidence>
<dbReference type="PANTHER" id="PTHR33362">
    <property type="entry name" value="SIALIC ACID TRAP TRANSPORTER PERMEASE PROTEIN SIAT-RELATED"/>
    <property type="match status" value="1"/>
</dbReference>
<dbReference type="InterPro" id="IPR004681">
    <property type="entry name" value="TRAP_DctM"/>
</dbReference>
<evidence type="ECO:0000313" key="9">
    <source>
        <dbReference type="EMBL" id="KEJ93737.1"/>
    </source>
</evidence>
<keyword evidence="2" id="KW-1003">Cell membrane</keyword>
<keyword evidence="6 7" id="KW-0472">Membrane</keyword>
<name>A0A073J7P1_9RHOB</name>
<evidence type="ECO:0000256" key="1">
    <source>
        <dbReference type="ARBA" id="ARBA00004429"/>
    </source>
</evidence>
<keyword evidence="4 7" id="KW-0812">Transmembrane</keyword>
<sequence length="429" mass="45191">MIALGTAAFILLILLIVIGVPIGLSLMAVGIGGLALVGSLSTAMTQTTLAFWSEGTKFVLISIPFYILMGNLIYHTGIARNMFRAASYWLSWMPGGLAVAAVFACAGFGAVSGSSTATARTMGAIIIPEMRRYGYGMPMATGVLSASGTLGILIPPSIIMIFYGLMTETSIGALFVAGVIPGLMIAVIFATIIMVIVRIDPTQGGDKIEVPGLAERIRALLGVLPVLGLFTVLLGGLYMGVFTPTEGSVIGVFTVLALGLLQRNLNLEAIRASLTDAALMSTMLFVIIVGGTLFVRFLVQTGFIEALTGAMLAMDLGYFQFILAVTLLYLVLGCVLDVFGMLILTVPILFPIAMALGIDPVWFGIYVIIVAEIGLVTPPLGVNVYVIKTVAKDVPLSKIFRGCMPFVAGMLGFIALLAVFPQIALFLVQ</sequence>
<dbReference type="PANTHER" id="PTHR33362:SF5">
    <property type="entry name" value="C4-DICARBOXYLATE TRAP TRANSPORTER LARGE PERMEASE PROTEIN DCTM"/>
    <property type="match status" value="1"/>
</dbReference>
<dbReference type="InterPro" id="IPR010656">
    <property type="entry name" value="DctM"/>
</dbReference>
<dbReference type="Proteomes" id="UP000027746">
    <property type="component" value="Unassembled WGS sequence"/>
</dbReference>
<keyword evidence="7" id="KW-0813">Transport</keyword>
<keyword evidence="10" id="KW-1185">Reference proteome</keyword>
<dbReference type="OrthoDB" id="9790209at2"/>
<accession>A0A073J7P1</accession>
<comment type="similarity">
    <text evidence="7">Belongs to the TRAP transporter large permease family.</text>
</comment>
<dbReference type="AlphaFoldDB" id="A0A073J7P1"/>
<evidence type="ECO:0000256" key="2">
    <source>
        <dbReference type="ARBA" id="ARBA00022475"/>
    </source>
</evidence>
<protein>
    <recommendedName>
        <fullName evidence="7">TRAP transporter large permease protein</fullName>
    </recommendedName>
</protein>
<feature type="transmembrane region" description="Helical" evidence="7">
    <location>
        <begin position="247"/>
        <end position="265"/>
    </location>
</feature>
<comment type="caution">
    <text evidence="9">The sequence shown here is derived from an EMBL/GenBank/DDBJ whole genome shotgun (WGS) entry which is preliminary data.</text>
</comment>
<dbReference type="PIRSF" id="PIRSF006066">
    <property type="entry name" value="HI0050"/>
    <property type="match status" value="1"/>
</dbReference>
<dbReference type="Pfam" id="PF06808">
    <property type="entry name" value="DctM"/>
    <property type="match status" value="1"/>
</dbReference>
<feature type="transmembrane region" description="Helical" evidence="7">
    <location>
        <begin position="406"/>
        <end position="428"/>
    </location>
</feature>
<dbReference type="GeneID" id="68868601"/>
<dbReference type="EMBL" id="JAMD01000029">
    <property type="protein sequence ID" value="KEJ93737.1"/>
    <property type="molecule type" value="Genomic_DNA"/>
</dbReference>
<feature type="transmembrane region" description="Helical" evidence="7">
    <location>
        <begin position="277"/>
        <end position="299"/>
    </location>
</feature>
<dbReference type="RefSeq" id="WP_037931717.1">
    <property type="nucleotide sequence ID" value="NZ_CP054599.1"/>
</dbReference>
<keyword evidence="5 7" id="KW-1133">Transmembrane helix</keyword>
<evidence type="ECO:0000256" key="3">
    <source>
        <dbReference type="ARBA" id="ARBA00022519"/>
    </source>
</evidence>
<dbReference type="NCBIfam" id="TIGR00786">
    <property type="entry name" value="dctM"/>
    <property type="match status" value="1"/>
</dbReference>
<proteinExistence type="inferred from homology"/>
<feature type="transmembrane region" description="Helical" evidence="7">
    <location>
        <begin position="339"/>
        <end position="358"/>
    </location>
</feature>
<gene>
    <name evidence="9" type="ORF">SUH3_13150</name>
</gene>
<feature type="transmembrane region" description="Helical" evidence="7">
    <location>
        <begin position="364"/>
        <end position="386"/>
    </location>
</feature>
<evidence type="ECO:0000256" key="7">
    <source>
        <dbReference type="RuleBase" id="RU369079"/>
    </source>
</evidence>
<keyword evidence="3 7" id="KW-0997">Cell inner membrane</keyword>
<feature type="domain" description="TRAP C4-dicarboxylate transport system permease DctM subunit" evidence="8">
    <location>
        <begin position="9"/>
        <end position="423"/>
    </location>
</feature>